<accession>A0A9Q3ETU0</accession>
<feature type="region of interest" description="Disordered" evidence="1">
    <location>
        <begin position="116"/>
        <end position="160"/>
    </location>
</feature>
<evidence type="ECO:0000313" key="4">
    <source>
        <dbReference type="Proteomes" id="UP000765509"/>
    </source>
</evidence>
<evidence type="ECO:0000256" key="1">
    <source>
        <dbReference type="SAM" id="MobiDB-lite"/>
    </source>
</evidence>
<feature type="compositionally biased region" description="Polar residues" evidence="1">
    <location>
        <begin position="141"/>
        <end position="158"/>
    </location>
</feature>
<sequence>MSSTAVFILGIISLSISVLATTKLSKRRSTAHPEVPKPLLLPWLASVEHLEPRFPPRHPANSPLIITIHSTRPPLDHYPCRSLSSSFSKVKHDSLPSYFDQPSIALPSYQGKLSLRKNTLGPASPVKPLPQVPTTRDDKASLNSFSQLDGESENNNSPHRIPSQLFFDDFKCDLSSSTLSTWKSQSLGDRHSLFENRNSFSSVASSVESEPADLSFGVEKFQKLEVVLGSGPRQQAQYGILCTSPRSQQKAPVLTPLKGSYLKKEDAQGSQTMEENDSFHYPPCVHSPALDSHTKSIEN</sequence>
<dbReference type="AlphaFoldDB" id="A0A9Q3ETU0"/>
<dbReference type="OrthoDB" id="10673224at2759"/>
<feature type="region of interest" description="Disordered" evidence="1">
    <location>
        <begin position="264"/>
        <end position="299"/>
    </location>
</feature>
<dbReference type="EMBL" id="AVOT02030416">
    <property type="protein sequence ID" value="MBW0523607.1"/>
    <property type="molecule type" value="Genomic_DNA"/>
</dbReference>
<reference evidence="3" key="1">
    <citation type="submission" date="2021-03" db="EMBL/GenBank/DDBJ databases">
        <title>Draft genome sequence of rust myrtle Austropuccinia psidii MF-1, a brazilian biotype.</title>
        <authorList>
            <person name="Quecine M.C."/>
            <person name="Pachon D.M.R."/>
            <person name="Bonatelli M.L."/>
            <person name="Correr F.H."/>
            <person name="Franceschini L.M."/>
            <person name="Leite T.F."/>
            <person name="Margarido G.R.A."/>
            <person name="Almeida C.A."/>
            <person name="Ferrarezi J.A."/>
            <person name="Labate C.A."/>
        </authorList>
    </citation>
    <scope>NUCLEOTIDE SEQUENCE</scope>
    <source>
        <strain evidence="3">MF-1</strain>
    </source>
</reference>
<dbReference type="Proteomes" id="UP000765509">
    <property type="component" value="Unassembled WGS sequence"/>
</dbReference>
<proteinExistence type="predicted"/>
<keyword evidence="2" id="KW-0732">Signal</keyword>
<feature type="chain" id="PRO_5040208935" evidence="2">
    <location>
        <begin position="21"/>
        <end position="299"/>
    </location>
</feature>
<evidence type="ECO:0000256" key="2">
    <source>
        <dbReference type="SAM" id="SignalP"/>
    </source>
</evidence>
<comment type="caution">
    <text evidence="3">The sequence shown here is derived from an EMBL/GenBank/DDBJ whole genome shotgun (WGS) entry which is preliminary data.</text>
</comment>
<keyword evidence="4" id="KW-1185">Reference proteome</keyword>
<protein>
    <submittedName>
        <fullName evidence="3">Uncharacterized protein</fullName>
    </submittedName>
</protein>
<gene>
    <name evidence="3" type="ORF">O181_063322</name>
</gene>
<organism evidence="3 4">
    <name type="scientific">Austropuccinia psidii MF-1</name>
    <dbReference type="NCBI Taxonomy" id="1389203"/>
    <lineage>
        <taxon>Eukaryota</taxon>
        <taxon>Fungi</taxon>
        <taxon>Dikarya</taxon>
        <taxon>Basidiomycota</taxon>
        <taxon>Pucciniomycotina</taxon>
        <taxon>Pucciniomycetes</taxon>
        <taxon>Pucciniales</taxon>
        <taxon>Sphaerophragmiaceae</taxon>
        <taxon>Austropuccinia</taxon>
    </lineage>
</organism>
<feature type="signal peptide" evidence="2">
    <location>
        <begin position="1"/>
        <end position="20"/>
    </location>
</feature>
<evidence type="ECO:0000313" key="3">
    <source>
        <dbReference type="EMBL" id="MBW0523607.1"/>
    </source>
</evidence>
<name>A0A9Q3ETU0_9BASI</name>